<reference evidence="3" key="1">
    <citation type="submission" date="2022-08" db="EMBL/GenBank/DDBJ databases">
        <authorList>
            <consortium name="DOE Joint Genome Institute"/>
            <person name="Min B."/>
            <person name="Riley R."/>
            <person name="Sierra-Patev S."/>
            <person name="Naranjo-Ortiz M."/>
            <person name="Looney B."/>
            <person name="Konkel Z."/>
            <person name="Slot J.C."/>
            <person name="Sakamoto Y."/>
            <person name="Steenwyk J.L."/>
            <person name="Rokas A."/>
            <person name="Carro J."/>
            <person name="Camarero S."/>
            <person name="Ferreira P."/>
            <person name="Molpeceres G."/>
            <person name="Ruiz-Duenas F.J."/>
            <person name="Serrano A."/>
            <person name="Henrissat B."/>
            <person name="Drula E."/>
            <person name="Hughes K.W."/>
            <person name="Mata J.L."/>
            <person name="Ishikawa N.K."/>
            <person name="Vargas-Isla R."/>
            <person name="Ushijima S."/>
            <person name="Smith C.A."/>
            <person name="Ahrendt S."/>
            <person name="Andreopoulos W."/>
            <person name="He G."/>
            <person name="Labutti K."/>
            <person name="Lipzen A."/>
            <person name="Ng V."/>
            <person name="Sandor L."/>
            <person name="Barry K."/>
            <person name="Martinez A.T."/>
            <person name="Xiao Y."/>
            <person name="Gibbons J.G."/>
            <person name="Terashima K."/>
            <person name="Hibbett D.S."/>
            <person name="Grigoriev I.V."/>
        </authorList>
    </citation>
    <scope>NUCLEOTIDE SEQUENCE</scope>
    <source>
        <strain evidence="3">TFB9207</strain>
    </source>
</reference>
<protein>
    <submittedName>
        <fullName evidence="3">Uncharacterized protein</fullName>
    </submittedName>
</protein>
<feature type="compositionally biased region" description="Low complexity" evidence="1">
    <location>
        <begin position="378"/>
        <end position="387"/>
    </location>
</feature>
<name>A0AA38PJ71_9AGAR</name>
<feature type="region of interest" description="Disordered" evidence="1">
    <location>
        <begin position="414"/>
        <end position="463"/>
    </location>
</feature>
<dbReference type="AlphaFoldDB" id="A0AA38PJ71"/>
<feature type="compositionally biased region" description="Polar residues" evidence="1">
    <location>
        <begin position="567"/>
        <end position="588"/>
    </location>
</feature>
<feature type="compositionally biased region" description="Low complexity" evidence="1">
    <location>
        <begin position="349"/>
        <end position="360"/>
    </location>
</feature>
<dbReference type="Proteomes" id="UP001163846">
    <property type="component" value="Unassembled WGS sequence"/>
</dbReference>
<evidence type="ECO:0000313" key="4">
    <source>
        <dbReference type="Proteomes" id="UP001163846"/>
    </source>
</evidence>
<feature type="compositionally biased region" description="Low complexity" evidence="1">
    <location>
        <begin position="292"/>
        <end position="304"/>
    </location>
</feature>
<keyword evidence="2" id="KW-0812">Transmembrane</keyword>
<feature type="transmembrane region" description="Helical" evidence="2">
    <location>
        <begin position="92"/>
        <end position="109"/>
    </location>
</feature>
<keyword evidence="4" id="KW-1185">Reference proteome</keyword>
<keyword evidence="2" id="KW-1133">Transmembrane helix</keyword>
<comment type="caution">
    <text evidence="3">The sequence shown here is derived from an EMBL/GenBank/DDBJ whole genome shotgun (WGS) entry which is preliminary data.</text>
</comment>
<feature type="compositionally biased region" description="Polar residues" evidence="1">
    <location>
        <begin position="420"/>
        <end position="435"/>
    </location>
</feature>
<feature type="transmembrane region" description="Helical" evidence="2">
    <location>
        <begin position="121"/>
        <end position="144"/>
    </location>
</feature>
<feature type="compositionally biased region" description="Polar residues" evidence="1">
    <location>
        <begin position="324"/>
        <end position="338"/>
    </location>
</feature>
<feature type="compositionally biased region" description="Low complexity" evidence="1">
    <location>
        <begin position="683"/>
        <end position="705"/>
    </location>
</feature>
<dbReference type="EMBL" id="MU805964">
    <property type="protein sequence ID" value="KAJ3843939.1"/>
    <property type="molecule type" value="Genomic_DNA"/>
</dbReference>
<evidence type="ECO:0000256" key="2">
    <source>
        <dbReference type="SAM" id="Phobius"/>
    </source>
</evidence>
<organism evidence="3 4">
    <name type="scientific">Lentinula raphanica</name>
    <dbReference type="NCBI Taxonomy" id="153919"/>
    <lineage>
        <taxon>Eukaryota</taxon>
        <taxon>Fungi</taxon>
        <taxon>Dikarya</taxon>
        <taxon>Basidiomycota</taxon>
        <taxon>Agaricomycotina</taxon>
        <taxon>Agaricomycetes</taxon>
        <taxon>Agaricomycetidae</taxon>
        <taxon>Agaricales</taxon>
        <taxon>Marasmiineae</taxon>
        <taxon>Omphalotaceae</taxon>
        <taxon>Lentinula</taxon>
    </lineage>
</organism>
<gene>
    <name evidence="3" type="ORF">F5878DRAFT_208141</name>
</gene>
<evidence type="ECO:0000313" key="3">
    <source>
        <dbReference type="EMBL" id="KAJ3843939.1"/>
    </source>
</evidence>
<feature type="compositionally biased region" description="Gly residues" evidence="1">
    <location>
        <begin position="639"/>
        <end position="648"/>
    </location>
</feature>
<keyword evidence="2" id="KW-0472">Membrane</keyword>
<sequence>MATGMLIHNNRIAYPARDIPLHLPGLLKESFPVQAVLEVAPAMDIGLNVLLHFLRFSHFLVFRVHSFLPPFFSTSFFPFLVHLRDPSLSNGLYVSIILLLWYTFTYIPRYNLLYHPSCCEFIFYIYLDILMVLVVLHSVCVTYPPSSSHSLQSHIYGYQSIALRTYSHYNRHHDPRRRSYHEDMDVDPDIDLASKSRQPFQHQRNDDVPNGHSFRSFRSQHQYRPNTSYPSQPQHSHSFSGGGGMFRFNVPDSNGFAQREREYDSSLNTSRPSTANTARPGTSTRPSTATTLPPLKSVLPSSVAPLPPPSRARPGSNAGFSGRPLSSASPGGSFSGYGNSLPPLGHNGTSLPTLSSSRSTNGLRLPPPTPSGFDFRPGSRSGSSQGSYVYRPGTAPAMGPGAVYPGSSMGYGWEDDRSNGDSPFSFNAPPLSSSGSRKRGFSAVDEGDGERTSESRPQSRRLSVMELCAPDSISGRPESSSGSPKTGGILFTPIREPYSSATSGSRPGTSGTGLIVRGAAGLDLGDRENGSAQSVPKSYELFARAAPAAGGSITKNKRESPNATVYATAAQTISTKSTSPGPTATIPSPLSAHAIRPTTSDSRRSIGSPHSPIESERQGYGYSHHARHRSGSGYRQPGAVGGGSGSGYGAPFSSSGKYSSEYGFPAGSPGSDAPASPATSTRSPLSAGSVSPPSAVSAASVHAWR</sequence>
<feature type="compositionally biased region" description="Polar residues" evidence="1">
    <location>
        <begin position="265"/>
        <end position="291"/>
    </location>
</feature>
<evidence type="ECO:0000256" key="1">
    <source>
        <dbReference type="SAM" id="MobiDB-lite"/>
    </source>
</evidence>
<feature type="compositionally biased region" description="Low complexity" evidence="1">
    <location>
        <begin position="230"/>
        <end position="239"/>
    </location>
</feature>
<feature type="region of interest" description="Disordered" evidence="1">
    <location>
        <begin position="567"/>
        <end position="705"/>
    </location>
</feature>
<feature type="region of interest" description="Disordered" evidence="1">
    <location>
        <begin position="221"/>
        <end position="397"/>
    </location>
</feature>
<proteinExistence type="predicted"/>
<accession>A0AA38PJ71</accession>
<feature type="transmembrane region" description="Helical" evidence="2">
    <location>
        <begin position="60"/>
        <end position="80"/>
    </location>
</feature>